<feature type="compositionally biased region" description="Basic residues" evidence="1">
    <location>
        <begin position="102"/>
        <end position="115"/>
    </location>
</feature>
<comment type="caution">
    <text evidence="2">The sequence shown here is derived from an EMBL/GenBank/DDBJ whole genome shotgun (WGS) entry which is preliminary data.</text>
</comment>
<name>A0A8T0UI36_PANVG</name>
<reference evidence="2" key="1">
    <citation type="submission" date="2020-05" db="EMBL/GenBank/DDBJ databases">
        <title>WGS assembly of Panicum virgatum.</title>
        <authorList>
            <person name="Lovell J.T."/>
            <person name="Jenkins J."/>
            <person name="Shu S."/>
            <person name="Juenger T.E."/>
            <person name="Schmutz J."/>
        </authorList>
    </citation>
    <scope>NUCLEOTIDE SEQUENCE</scope>
    <source>
        <strain evidence="2">AP13</strain>
    </source>
</reference>
<sequence length="135" mass="14970">MQIQRKKKINLTTPCGAHTTPLTPPFSLLTHQSSSVRAITTSPHPPSLSLSLSLLGRLLPPLLRQSPPLLLGYIGRDWIGKGAPGEFEPIQNLIFLSSPPRASRRRRRRRRRRRIGSNAARSVRVTPSPARACSL</sequence>
<accession>A0A8T0UI36</accession>
<proteinExistence type="predicted"/>
<gene>
    <name evidence="2" type="ORF">PVAP13_3NG293788</name>
</gene>
<organism evidence="2 3">
    <name type="scientific">Panicum virgatum</name>
    <name type="common">Blackwell switchgrass</name>
    <dbReference type="NCBI Taxonomy" id="38727"/>
    <lineage>
        <taxon>Eukaryota</taxon>
        <taxon>Viridiplantae</taxon>
        <taxon>Streptophyta</taxon>
        <taxon>Embryophyta</taxon>
        <taxon>Tracheophyta</taxon>
        <taxon>Spermatophyta</taxon>
        <taxon>Magnoliopsida</taxon>
        <taxon>Liliopsida</taxon>
        <taxon>Poales</taxon>
        <taxon>Poaceae</taxon>
        <taxon>PACMAD clade</taxon>
        <taxon>Panicoideae</taxon>
        <taxon>Panicodae</taxon>
        <taxon>Paniceae</taxon>
        <taxon>Panicinae</taxon>
        <taxon>Panicum</taxon>
        <taxon>Panicum sect. Hiantes</taxon>
    </lineage>
</organism>
<feature type="region of interest" description="Disordered" evidence="1">
    <location>
        <begin position="98"/>
        <end position="135"/>
    </location>
</feature>
<evidence type="ECO:0000256" key="1">
    <source>
        <dbReference type="SAM" id="MobiDB-lite"/>
    </source>
</evidence>
<dbReference type="EMBL" id="CM029042">
    <property type="protein sequence ID" value="KAG2622027.1"/>
    <property type="molecule type" value="Genomic_DNA"/>
</dbReference>
<evidence type="ECO:0000313" key="3">
    <source>
        <dbReference type="Proteomes" id="UP000823388"/>
    </source>
</evidence>
<dbReference type="Proteomes" id="UP000823388">
    <property type="component" value="Chromosome 3N"/>
</dbReference>
<dbReference type="AlphaFoldDB" id="A0A8T0UI36"/>
<keyword evidence="3" id="KW-1185">Reference proteome</keyword>
<evidence type="ECO:0000313" key="2">
    <source>
        <dbReference type="EMBL" id="KAG2622027.1"/>
    </source>
</evidence>
<protein>
    <submittedName>
        <fullName evidence="2">Uncharacterized protein</fullName>
    </submittedName>
</protein>